<dbReference type="CDD" id="cd03416">
    <property type="entry name" value="CbiX_SirB_N"/>
    <property type="match status" value="1"/>
</dbReference>
<evidence type="ECO:0000256" key="1">
    <source>
        <dbReference type="ARBA" id="ARBA00022723"/>
    </source>
</evidence>
<accession>A0ABT2NC77</accession>
<gene>
    <name evidence="3" type="ORF">NG792_21535</name>
</gene>
<name>A0ABT2NC77_9CYAN</name>
<dbReference type="Proteomes" id="UP001525961">
    <property type="component" value="Unassembled WGS sequence"/>
</dbReference>
<organism evidence="3 4">
    <name type="scientific">Laspinema olomoucense D3b</name>
    <dbReference type="NCBI Taxonomy" id="2953688"/>
    <lineage>
        <taxon>Bacteria</taxon>
        <taxon>Bacillati</taxon>
        <taxon>Cyanobacteriota</taxon>
        <taxon>Cyanophyceae</taxon>
        <taxon>Oscillatoriophycideae</taxon>
        <taxon>Oscillatoriales</taxon>
        <taxon>Laspinemataceae</taxon>
        <taxon>Laspinema</taxon>
        <taxon>Laspinema olomoucense</taxon>
    </lineage>
</organism>
<dbReference type="EMBL" id="JAMXFA010000035">
    <property type="protein sequence ID" value="MCT7980308.1"/>
    <property type="molecule type" value="Genomic_DNA"/>
</dbReference>
<comment type="caution">
    <text evidence="3">The sequence shown here is derived from an EMBL/GenBank/DDBJ whole genome shotgun (WGS) entry which is preliminary data.</text>
</comment>
<proteinExistence type="predicted"/>
<evidence type="ECO:0000256" key="2">
    <source>
        <dbReference type="ARBA" id="ARBA00023239"/>
    </source>
</evidence>
<dbReference type="Pfam" id="PF01903">
    <property type="entry name" value="CbiX"/>
    <property type="match status" value="2"/>
</dbReference>
<dbReference type="Gene3D" id="3.40.50.1400">
    <property type="match status" value="2"/>
</dbReference>
<protein>
    <submittedName>
        <fullName evidence="3">Sirohydrochlorin chelatase</fullName>
    </submittedName>
</protein>
<evidence type="ECO:0000313" key="3">
    <source>
        <dbReference type="EMBL" id="MCT7980308.1"/>
    </source>
</evidence>
<dbReference type="PANTHER" id="PTHR33542">
    <property type="entry name" value="SIROHYDROCHLORIN FERROCHELATASE, CHLOROPLASTIC"/>
    <property type="match status" value="1"/>
</dbReference>
<dbReference type="PANTHER" id="PTHR33542:SF3">
    <property type="entry name" value="SIROHYDROCHLORIN FERROCHELATASE, CHLOROPLASTIC"/>
    <property type="match status" value="1"/>
</dbReference>
<dbReference type="InterPro" id="IPR002762">
    <property type="entry name" value="CbiX-like"/>
</dbReference>
<dbReference type="InterPro" id="IPR050963">
    <property type="entry name" value="Sirohydro_Cobaltochel/CbiX"/>
</dbReference>
<keyword evidence="4" id="KW-1185">Reference proteome</keyword>
<keyword evidence="2" id="KW-0456">Lyase</keyword>
<keyword evidence="1" id="KW-0479">Metal-binding</keyword>
<reference evidence="3 4" key="1">
    <citation type="journal article" date="2022" name="Front. Microbiol.">
        <title>High genomic differentiation and limited gene flow indicate recent cryptic speciation within the genus Laspinema (cyanobacteria).</title>
        <authorList>
            <person name="Stanojkovic A."/>
            <person name="Skoupy S."/>
            <person name="Skaloud P."/>
            <person name="Dvorak P."/>
        </authorList>
    </citation>
    <scope>NUCLEOTIDE SEQUENCE [LARGE SCALE GENOMIC DNA]</scope>
    <source>
        <strain evidence="3 4">D3b</strain>
    </source>
</reference>
<sequence length="252" mass="27894">MDKTILKFPSAYLLVSHGSRDPRPELAMEALAGLLRDRLHQGHSSLPMVETAQLELHPLPLHQQITGFADRARAVGCDRLQILPLFLLEGVHVMEDIPAEIAQAHRILGTTIQLDLRPHLGSQISGLSHLLQSAIQPAEEQNSGDRQWIVLSHGSRRLGSNQVVEDMANRLQAIPAYWSISPNLEERMEQLIQAGHRHLGILPYFLFPGGITDAIGKVAREIAQRQPELDIQLAHPIGATPELCQLILALTD</sequence>
<dbReference type="SUPFAM" id="SSF53800">
    <property type="entry name" value="Chelatase"/>
    <property type="match status" value="1"/>
</dbReference>
<evidence type="ECO:0000313" key="4">
    <source>
        <dbReference type="Proteomes" id="UP001525961"/>
    </source>
</evidence>